<proteinExistence type="predicted"/>
<gene>
    <name evidence="1" type="ORF">AQPE_1690</name>
</gene>
<dbReference type="Proteomes" id="UP001193389">
    <property type="component" value="Chromosome"/>
</dbReference>
<reference evidence="1" key="1">
    <citation type="journal article" date="2020" name="Int. J. Syst. Evol. Microbiol.">
        <title>Aquipluma nitroreducens gen. nov. sp. nov., a novel facultatively anaerobic bacterium isolated from a freshwater lake.</title>
        <authorList>
            <person name="Watanabe M."/>
            <person name="Kojima H."/>
            <person name="Fukui M."/>
        </authorList>
    </citation>
    <scope>NUCLEOTIDE SEQUENCE</scope>
    <source>
        <strain evidence="1">MeG22</strain>
    </source>
</reference>
<dbReference type="AlphaFoldDB" id="A0A5K7S886"/>
<accession>A0A5K7S886</accession>
<evidence type="ECO:0000313" key="2">
    <source>
        <dbReference type="Proteomes" id="UP001193389"/>
    </source>
</evidence>
<keyword evidence="2" id="KW-1185">Reference proteome</keyword>
<evidence type="ECO:0000313" key="1">
    <source>
        <dbReference type="EMBL" id="BBE17534.1"/>
    </source>
</evidence>
<dbReference type="EMBL" id="AP018694">
    <property type="protein sequence ID" value="BBE17534.1"/>
    <property type="molecule type" value="Genomic_DNA"/>
</dbReference>
<protein>
    <submittedName>
        <fullName evidence="1">Uncharacterized protein</fullName>
    </submittedName>
</protein>
<name>A0A5K7S886_9BACT</name>
<organism evidence="1 2">
    <name type="scientific">Aquipluma nitroreducens</name>
    <dbReference type="NCBI Taxonomy" id="2010828"/>
    <lineage>
        <taxon>Bacteria</taxon>
        <taxon>Pseudomonadati</taxon>
        <taxon>Bacteroidota</taxon>
        <taxon>Bacteroidia</taxon>
        <taxon>Marinilabiliales</taxon>
        <taxon>Prolixibacteraceae</taxon>
        <taxon>Aquipluma</taxon>
    </lineage>
</organism>
<sequence>MKMLMAIFVQSVCRYGYSLSKGFRAWKYSRVGELHRTGLYIVQR</sequence>
<dbReference type="KEGG" id="anf:AQPE_1690"/>